<dbReference type="PROSITE" id="PS50011">
    <property type="entry name" value="PROTEIN_KINASE_DOM"/>
    <property type="match status" value="1"/>
</dbReference>
<protein>
    <recommendedName>
        <fullName evidence="2">Protein kinase domain-containing protein</fullName>
    </recommendedName>
</protein>
<evidence type="ECO:0000259" key="2">
    <source>
        <dbReference type="PROSITE" id="PS50011"/>
    </source>
</evidence>
<proteinExistence type="predicted"/>
<reference evidence="3" key="1">
    <citation type="journal article" date="2023" name="Mol. Phylogenet. Evol.">
        <title>Genome-scale phylogeny and comparative genomics of the fungal order Sordariales.</title>
        <authorList>
            <person name="Hensen N."/>
            <person name="Bonometti L."/>
            <person name="Westerberg I."/>
            <person name="Brannstrom I.O."/>
            <person name="Guillou S."/>
            <person name="Cros-Aarteil S."/>
            <person name="Calhoun S."/>
            <person name="Haridas S."/>
            <person name="Kuo A."/>
            <person name="Mondo S."/>
            <person name="Pangilinan J."/>
            <person name="Riley R."/>
            <person name="LaButti K."/>
            <person name="Andreopoulos B."/>
            <person name="Lipzen A."/>
            <person name="Chen C."/>
            <person name="Yan M."/>
            <person name="Daum C."/>
            <person name="Ng V."/>
            <person name="Clum A."/>
            <person name="Steindorff A."/>
            <person name="Ohm R.A."/>
            <person name="Martin F."/>
            <person name="Silar P."/>
            <person name="Natvig D.O."/>
            <person name="Lalanne C."/>
            <person name="Gautier V."/>
            <person name="Ament-Velasquez S.L."/>
            <person name="Kruys A."/>
            <person name="Hutchinson M.I."/>
            <person name="Powell A.J."/>
            <person name="Barry K."/>
            <person name="Miller A.N."/>
            <person name="Grigoriev I.V."/>
            <person name="Debuchy R."/>
            <person name="Gladieux P."/>
            <person name="Hiltunen Thoren M."/>
            <person name="Johannesson H."/>
        </authorList>
    </citation>
    <scope>NUCLEOTIDE SEQUENCE</scope>
    <source>
        <strain evidence="3">CBS 958.72</strain>
    </source>
</reference>
<dbReference type="Proteomes" id="UP001287356">
    <property type="component" value="Unassembled WGS sequence"/>
</dbReference>
<feature type="compositionally biased region" description="Low complexity" evidence="1">
    <location>
        <begin position="574"/>
        <end position="586"/>
    </location>
</feature>
<dbReference type="Pfam" id="PF06985">
    <property type="entry name" value="HET"/>
    <property type="match status" value="1"/>
</dbReference>
<dbReference type="PROSITE" id="PS00108">
    <property type="entry name" value="PROTEIN_KINASE_ST"/>
    <property type="match status" value="1"/>
</dbReference>
<sequence length="1335" mass="148891">MAETQDLDLKIGDIVDANKNRQSPNQHYMPHKDLNDLINEDTVASELELDSTDAKVQYIVKNAKRLFCIMVLLKNLKGSITDAAARLEEYGVTDDFLPVLYDRTPGMERILSLKGAPKDDVGMQWFSQDVQGMTATRYKRWAGEFNEKQWRFLAPVFNNYEAVYPLQDSCPLPFTDYIEDKEAKGATSMLAMAQIHPAHLKAETAGDWVAIKKINETDDKLLQKVVQREVAALDLVRRLKHQHLIKFIASYSHQGRHHLVFEWANGGNLKEFWKNMDHTTPGPKAPSRQETVRWAMQQMTGLAGALDKLHNPGVNGLNCRHGDLKPANVVIATGIEGDPYGLGLLQITDMGLAKVNDQRTRIRKTSGTHSITERYQSPEFRFRISPDAPTSRSYDMWSMGCIMLEFVIWLLYGGRQLDEFNKSFPSAFFDDASQEASIKLDQSVIRWISHMKKTAIGKHLIGTDQCASDALAKVLEIVEYKLLVKDESWRKEMEEEEAFRVRVTRPNDDRQGAPTTERIESRRLLEELEKIQKEGEEKGPTYFFRGATAATTSSFSSSSSSSDFEWPPPPSQETPPSLSSLSLLSPNPTPARGPERTGPIPTSSRSPQGDHLAASTQNEYSVEPMPDYWDTYPDNQLALSVFPDIETAAVVPSNLPNPAPGLCHRCSDIFSSHFVFDTNIQGVADGCGICQILSAHLAASSSKDGNRFVRRGSYLARHSAGPPIYSIIVGPGISAAPNDLQRSFPKLPDPGSDAEFVVLRRWLRDCDDKKMHRCDSAPTPVLAVDELPTRLVAVGKSGDGGVGIIESKDMWEDDSGGGGVRLRGGGPQPTGDNITLRRDHQQPDLRYVALSHRWAYPKGMKSFKLAKPVGTSSTADPYTVLVTKENGKQERAQDTYAKWVTDKHAIPVASLPQNFQDAVTVARALNIPYLWIDSLCIIQGDKDDWEREAGRMRRVYNGAYCTVAATRAALTTEGFLLKPRRQPSPSCAKIRAVTPSGKQADIYLREAIDNFHKDVELAELNQRGWVFQERALSRRILHFAGPQVYMECGGGICCETTTRLFNRASFFFSDANFPSQAHVFYKGMKIRFYETIYTQYAARSFSYASDRAVALDGLESKILDTYETAGRYGILQLPDQNKHIHRSLMWQRADGDDDDNPGSGNGALMYRITGDEDGGGDKEARARMDRVPTWSWMKVMGPIKYFPIDMGTVDWSGEDVLASPFKGKPPGFVRVQRPEELHIAAVASGVDPAAYTATDKKNMFVLDCVHSPAEVEGLMCVVVGKQKKTYSTIQQMHYVLLVAPRRPGDAGCREYERVGVARIEQKYVLAGKGGKITLV</sequence>
<dbReference type="Pfam" id="PF00069">
    <property type="entry name" value="Pkinase"/>
    <property type="match status" value="1"/>
</dbReference>
<feature type="region of interest" description="Disordered" evidence="1">
    <location>
        <begin position="554"/>
        <end position="618"/>
    </location>
</feature>
<reference evidence="3" key="2">
    <citation type="submission" date="2023-06" db="EMBL/GenBank/DDBJ databases">
        <authorList>
            <consortium name="Lawrence Berkeley National Laboratory"/>
            <person name="Haridas S."/>
            <person name="Hensen N."/>
            <person name="Bonometti L."/>
            <person name="Westerberg I."/>
            <person name="Brannstrom I.O."/>
            <person name="Guillou S."/>
            <person name="Cros-Aarteil S."/>
            <person name="Calhoun S."/>
            <person name="Kuo A."/>
            <person name="Mondo S."/>
            <person name="Pangilinan J."/>
            <person name="Riley R."/>
            <person name="Labutti K."/>
            <person name="Andreopoulos B."/>
            <person name="Lipzen A."/>
            <person name="Chen C."/>
            <person name="Yanf M."/>
            <person name="Daum C."/>
            <person name="Ng V."/>
            <person name="Clum A."/>
            <person name="Steindorff A."/>
            <person name="Ohm R."/>
            <person name="Martin F."/>
            <person name="Silar P."/>
            <person name="Natvig D."/>
            <person name="Lalanne C."/>
            <person name="Gautier V."/>
            <person name="Ament-Velasquez S.L."/>
            <person name="Kruys A."/>
            <person name="Hutchinson M.I."/>
            <person name="Powell A.J."/>
            <person name="Barry K."/>
            <person name="Miller A.N."/>
            <person name="Grigoriev I.V."/>
            <person name="Debuchy R."/>
            <person name="Gladieux P."/>
            <person name="Thoren M.H."/>
            <person name="Johannesson H."/>
        </authorList>
    </citation>
    <scope>NUCLEOTIDE SEQUENCE</scope>
    <source>
        <strain evidence="3">CBS 958.72</strain>
    </source>
</reference>
<dbReference type="PANTHER" id="PTHR33112:SF10">
    <property type="entry name" value="TOL"/>
    <property type="match status" value="1"/>
</dbReference>
<feature type="compositionally biased region" description="Basic and acidic residues" evidence="1">
    <location>
        <begin position="505"/>
        <end position="524"/>
    </location>
</feature>
<feature type="domain" description="Protein kinase" evidence="2">
    <location>
        <begin position="176"/>
        <end position="500"/>
    </location>
</feature>
<evidence type="ECO:0000313" key="3">
    <source>
        <dbReference type="EMBL" id="KAK3377024.1"/>
    </source>
</evidence>
<feature type="region of interest" description="Disordered" evidence="1">
    <location>
        <begin position="504"/>
        <end position="524"/>
    </location>
</feature>
<dbReference type="EMBL" id="JAULSN010000003">
    <property type="protein sequence ID" value="KAK3377024.1"/>
    <property type="molecule type" value="Genomic_DNA"/>
</dbReference>
<comment type="caution">
    <text evidence="3">The sequence shown here is derived from an EMBL/GenBank/DDBJ whole genome shotgun (WGS) entry which is preliminary data.</text>
</comment>
<organism evidence="3 4">
    <name type="scientific">Lasiosphaeria ovina</name>
    <dbReference type="NCBI Taxonomy" id="92902"/>
    <lineage>
        <taxon>Eukaryota</taxon>
        <taxon>Fungi</taxon>
        <taxon>Dikarya</taxon>
        <taxon>Ascomycota</taxon>
        <taxon>Pezizomycotina</taxon>
        <taxon>Sordariomycetes</taxon>
        <taxon>Sordariomycetidae</taxon>
        <taxon>Sordariales</taxon>
        <taxon>Lasiosphaeriaceae</taxon>
        <taxon>Lasiosphaeria</taxon>
    </lineage>
</organism>
<accession>A0AAE0NBZ0</accession>
<dbReference type="CDD" id="cd00180">
    <property type="entry name" value="PKc"/>
    <property type="match status" value="1"/>
</dbReference>
<dbReference type="Gene3D" id="1.10.510.10">
    <property type="entry name" value="Transferase(Phosphotransferase) domain 1"/>
    <property type="match status" value="1"/>
</dbReference>
<dbReference type="GO" id="GO:0005524">
    <property type="term" value="F:ATP binding"/>
    <property type="evidence" value="ECO:0007669"/>
    <property type="project" value="InterPro"/>
</dbReference>
<gene>
    <name evidence="3" type="ORF">B0T24DRAFT_677879</name>
</gene>
<dbReference type="InterPro" id="IPR011009">
    <property type="entry name" value="Kinase-like_dom_sf"/>
</dbReference>
<evidence type="ECO:0000313" key="4">
    <source>
        <dbReference type="Proteomes" id="UP001287356"/>
    </source>
</evidence>
<dbReference type="GO" id="GO:0004672">
    <property type="term" value="F:protein kinase activity"/>
    <property type="evidence" value="ECO:0007669"/>
    <property type="project" value="InterPro"/>
</dbReference>
<dbReference type="InterPro" id="IPR008271">
    <property type="entry name" value="Ser/Thr_kinase_AS"/>
</dbReference>
<dbReference type="InterPro" id="IPR000719">
    <property type="entry name" value="Prot_kinase_dom"/>
</dbReference>
<keyword evidence="4" id="KW-1185">Reference proteome</keyword>
<dbReference type="SMART" id="SM00220">
    <property type="entry name" value="S_TKc"/>
    <property type="match status" value="1"/>
</dbReference>
<dbReference type="PANTHER" id="PTHR33112">
    <property type="entry name" value="DOMAIN PROTEIN, PUTATIVE-RELATED"/>
    <property type="match status" value="1"/>
</dbReference>
<evidence type="ECO:0000256" key="1">
    <source>
        <dbReference type="SAM" id="MobiDB-lite"/>
    </source>
</evidence>
<dbReference type="InterPro" id="IPR010730">
    <property type="entry name" value="HET"/>
</dbReference>
<dbReference type="SUPFAM" id="SSF56112">
    <property type="entry name" value="Protein kinase-like (PK-like)"/>
    <property type="match status" value="1"/>
</dbReference>
<name>A0AAE0NBZ0_9PEZI</name>